<dbReference type="GO" id="GO:0016020">
    <property type="term" value="C:membrane"/>
    <property type="evidence" value="ECO:0007669"/>
    <property type="project" value="UniProtKB-SubCell"/>
</dbReference>
<evidence type="ECO:0000256" key="4">
    <source>
        <dbReference type="ARBA" id="ARBA00023136"/>
    </source>
</evidence>
<evidence type="ECO:0000256" key="2">
    <source>
        <dbReference type="ARBA" id="ARBA00022692"/>
    </source>
</evidence>
<keyword evidence="2 7" id="KW-0812">Transmembrane</keyword>
<feature type="transmembrane region" description="Helical" evidence="7">
    <location>
        <begin position="321"/>
        <end position="344"/>
    </location>
</feature>
<feature type="transmembrane region" description="Helical" evidence="7">
    <location>
        <begin position="198"/>
        <end position="222"/>
    </location>
</feature>
<name>A0A0C1E790_ASPUT</name>
<organism evidence="9 10">
    <name type="scientific">Aspergillus ustus</name>
    <dbReference type="NCBI Taxonomy" id="40382"/>
    <lineage>
        <taxon>Eukaryota</taxon>
        <taxon>Fungi</taxon>
        <taxon>Dikarya</taxon>
        <taxon>Ascomycota</taxon>
        <taxon>Pezizomycotina</taxon>
        <taxon>Eurotiomycetes</taxon>
        <taxon>Eurotiomycetidae</taxon>
        <taxon>Eurotiales</taxon>
        <taxon>Aspergillaceae</taxon>
        <taxon>Aspergillus</taxon>
        <taxon>Aspergillus subgen. Nidulantes</taxon>
    </lineage>
</organism>
<feature type="transmembrane region" description="Helical" evidence="7">
    <location>
        <begin position="165"/>
        <end position="186"/>
    </location>
</feature>
<dbReference type="Proteomes" id="UP000053475">
    <property type="component" value="Unassembled WGS sequence"/>
</dbReference>
<dbReference type="InterPro" id="IPR049326">
    <property type="entry name" value="Rhodopsin_dom_fungi"/>
</dbReference>
<evidence type="ECO:0000256" key="3">
    <source>
        <dbReference type="ARBA" id="ARBA00022989"/>
    </source>
</evidence>
<feature type="region of interest" description="Disordered" evidence="6">
    <location>
        <begin position="1"/>
        <end position="21"/>
    </location>
</feature>
<evidence type="ECO:0000313" key="10">
    <source>
        <dbReference type="Proteomes" id="UP000053475"/>
    </source>
</evidence>
<evidence type="ECO:0000256" key="5">
    <source>
        <dbReference type="ARBA" id="ARBA00038359"/>
    </source>
</evidence>
<feature type="transmembrane region" description="Helical" evidence="7">
    <location>
        <begin position="356"/>
        <end position="383"/>
    </location>
</feature>
<feature type="transmembrane region" description="Helical" evidence="7">
    <location>
        <begin position="242"/>
        <end position="264"/>
    </location>
</feature>
<accession>A0A0C1E790</accession>
<evidence type="ECO:0000256" key="7">
    <source>
        <dbReference type="SAM" id="Phobius"/>
    </source>
</evidence>
<dbReference type="AlphaFoldDB" id="A0A0C1E790"/>
<feature type="transmembrane region" description="Helical" evidence="7">
    <location>
        <begin position="395"/>
        <end position="415"/>
    </location>
</feature>
<feature type="compositionally biased region" description="Polar residues" evidence="6">
    <location>
        <begin position="469"/>
        <end position="478"/>
    </location>
</feature>
<feature type="transmembrane region" description="Helical" evidence="7">
    <location>
        <begin position="276"/>
        <end position="298"/>
    </location>
</feature>
<dbReference type="Pfam" id="PF20684">
    <property type="entry name" value="Fung_rhodopsin"/>
    <property type="match status" value="1"/>
</dbReference>
<sequence>MNLNGATSLHSGTSKAFHSSAPSFPGIFPAGENLRAADALYGAPPWRISTRILGDPNIKEENRADSAENGNSPQFASRVAMALTTSRAGPIPYSSSPLGRHKELQRMAMGTLEEATQALKAIYVHPEFASNLRALPWMGNLIPALRPPPGRTSNFVNPESCAAKFIAVNAVFLPIALVALGIRIWTRAFIARGFRLDDALMIVSFVMSCVLSGVTLDMLNWGLSVHMWDVLASNVSPMFMKLNLVAAIIYCAGTGFLKVSVLLFYTRIFPSRNFHIAIWVLVFIAAGYNIASVLANVFSCNPIAKSWDLSITRGTCMNRPVFYFANAGLGILTDFATVLVPVPWLRRLQMPLRQKVAVGGILAMGCFVGVVSCIRLSSLYTLQNSTDLTWTTTNALMWCVIELNLGITGGCVTVMRPFVRRYFPRLLGLSSNSSGVAYPSRSKSHSHPLHSFPRDDQPDFSGGHRHKYSTTLKSGADNSSEELILSGTPQGKEVDGIIRTVEFDVKKTTS</sequence>
<evidence type="ECO:0000256" key="1">
    <source>
        <dbReference type="ARBA" id="ARBA00004141"/>
    </source>
</evidence>
<evidence type="ECO:0000256" key="6">
    <source>
        <dbReference type="SAM" id="MobiDB-lite"/>
    </source>
</evidence>
<evidence type="ECO:0000259" key="8">
    <source>
        <dbReference type="Pfam" id="PF20684"/>
    </source>
</evidence>
<dbReference type="InterPro" id="IPR052337">
    <property type="entry name" value="SAT4-like"/>
</dbReference>
<dbReference type="PANTHER" id="PTHR33048:SF47">
    <property type="entry name" value="INTEGRAL MEMBRANE PROTEIN-RELATED"/>
    <property type="match status" value="1"/>
</dbReference>
<evidence type="ECO:0000313" key="9">
    <source>
        <dbReference type="EMBL" id="KIA75988.1"/>
    </source>
</evidence>
<comment type="subcellular location">
    <subcellularLocation>
        <location evidence="1">Membrane</location>
        <topology evidence="1">Multi-pass membrane protein</topology>
    </subcellularLocation>
</comment>
<feature type="region of interest" description="Disordered" evidence="6">
    <location>
        <begin position="438"/>
        <end position="489"/>
    </location>
</feature>
<dbReference type="EMBL" id="JOMC01000015">
    <property type="protein sequence ID" value="KIA75988.1"/>
    <property type="molecule type" value="Genomic_DNA"/>
</dbReference>
<protein>
    <submittedName>
        <fullName evidence="9">Integral membrane protein</fullName>
    </submittedName>
</protein>
<reference evidence="9 10" key="1">
    <citation type="submission" date="2014-11" db="EMBL/GenBank/DDBJ databases">
        <title>Genomics derived discovery of secondary metabolites biosynthetic gene clusters in Aspergillus ustus.</title>
        <authorList>
            <person name="Pi B."/>
            <person name="Dai F."/>
            <person name="Song X."/>
            <person name="Zhu C."/>
            <person name="Li H."/>
            <person name="Yu D."/>
        </authorList>
    </citation>
    <scope>NUCLEOTIDE SEQUENCE [LARGE SCALE GENOMIC DNA]</scope>
    <source>
        <strain evidence="9 10">3.3904</strain>
    </source>
</reference>
<dbReference type="PANTHER" id="PTHR33048">
    <property type="entry name" value="PTH11-LIKE INTEGRAL MEMBRANE PROTEIN (AFU_ORTHOLOGUE AFUA_5G11245)"/>
    <property type="match status" value="1"/>
</dbReference>
<feature type="domain" description="Rhodopsin" evidence="8">
    <location>
        <begin position="182"/>
        <end position="421"/>
    </location>
</feature>
<keyword evidence="10" id="KW-1185">Reference proteome</keyword>
<proteinExistence type="inferred from homology"/>
<comment type="similarity">
    <text evidence="5">Belongs to the SAT4 family.</text>
</comment>
<gene>
    <name evidence="9" type="ORF">HK57_00165</name>
</gene>
<keyword evidence="3 7" id="KW-1133">Transmembrane helix</keyword>
<comment type="caution">
    <text evidence="9">The sequence shown here is derived from an EMBL/GenBank/DDBJ whole genome shotgun (WGS) entry which is preliminary data.</text>
</comment>
<keyword evidence="4 7" id="KW-0472">Membrane</keyword>